<dbReference type="InterPro" id="IPR054109">
    <property type="entry name" value="UBA_8"/>
</dbReference>
<dbReference type="EMBL" id="KB631948">
    <property type="protein sequence ID" value="ERL87412.1"/>
    <property type="molecule type" value="Genomic_DNA"/>
</dbReference>
<organism evidence="6 7">
    <name type="scientific">Dendroctonus ponderosae</name>
    <name type="common">Mountain pine beetle</name>
    <dbReference type="NCBI Taxonomy" id="77166"/>
    <lineage>
        <taxon>Eukaryota</taxon>
        <taxon>Metazoa</taxon>
        <taxon>Ecdysozoa</taxon>
        <taxon>Arthropoda</taxon>
        <taxon>Hexapoda</taxon>
        <taxon>Insecta</taxon>
        <taxon>Pterygota</taxon>
        <taxon>Neoptera</taxon>
        <taxon>Endopterygota</taxon>
        <taxon>Coleoptera</taxon>
        <taxon>Polyphaga</taxon>
        <taxon>Cucujiformia</taxon>
        <taxon>Curculionidae</taxon>
        <taxon>Scolytinae</taxon>
        <taxon>Dendroctonus</taxon>
    </lineage>
</organism>
<protein>
    <recommendedName>
        <fullName evidence="5">UBX domain-containing protein</fullName>
    </recommendedName>
</protein>
<keyword evidence="3" id="KW-0175">Coiled coil</keyword>
<dbReference type="Proteomes" id="UP000030742">
    <property type="component" value="Unassembled WGS sequence"/>
</dbReference>
<comment type="subcellular location">
    <subcellularLocation>
        <location evidence="1">Cytoplasm</location>
    </subcellularLocation>
</comment>
<dbReference type="Gene3D" id="3.10.20.90">
    <property type="entry name" value="Phosphatidylinositol 3-kinase Catalytic Subunit, Chain A, domain 1"/>
    <property type="match status" value="1"/>
</dbReference>
<dbReference type="PANTHER" id="PTHR23322">
    <property type="entry name" value="FAS-ASSOCIATED PROTEIN"/>
    <property type="match status" value="1"/>
</dbReference>
<feature type="domain" description="UBX" evidence="5">
    <location>
        <begin position="369"/>
        <end position="451"/>
    </location>
</feature>
<dbReference type="InterPro" id="IPR029071">
    <property type="entry name" value="Ubiquitin-like_domsf"/>
</dbReference>
<dbReference type="InterPro" id="IPR006577">
    <property type="entry name" value="UAS"/>
</dbReference>
<reference evidence="6 7" key="1">
    <citation type="journal article" date="2013" name="Genome Biol.">
        <title>Draft genome of the mountain pine beetle, Dendroctonus ponderosae Hopkins, a major forest pest.</title>
        <authorList>
            <person name="Keeling C.I."/>
            <person name="Yuen M.M."/>
            <person name="Liao N.Y."/>
            <person name="Docking T.R."/>
            <person name="Chan S.K."/>
            <person name="Taylor G.A."/>
            <person name="Palmquist D.L."/>
            <person name="Jackman S.D."/>
            <person name="Nguyen A."/>
            <person name="Li M."/>
            <person name="Henderson H."/>
            <person name="Janes J.K."/>
            <person name="Zhao Y."/>
            <person name="Pandoh P."/>
            <person name="Moore R."/>
            <person name="Sperling F.A."/>
            <person name="Huber D.P."/>
            <person name="Birol I."/>
            <person name="Jones S.J."/>
            <person name="Bohlmann J."/>
        </authorList>
    </citation>
    <scope>NUCLEOTIDE SEQUENCE</scope>
</reference>
<evidence type="ECO:0000256" key="2">
    <source>
        <dbReference type="ARBA" id="ARBA00022490"/>
    </source>
</evidence>
<accession>U4U2Z3</accession>
<keyword evidence="2" id="KW-0963">Cytoplasm</keyword>
<dbReference type="Pfam" id="PF00789">
    <property type="entry name" value="UBX"/>
    <property type="match status" value="1"/>
</dbReference>
<dbReference type="PANTHER" id="PTHR23322:SF1">
    <property type="entry name" value="FAS-ASSOCIATED FACTOR 2"/>
    <property type="match status" value="1"/>
</dbReference>
<dbReference type="InterPro" id="IPR001012">
    <property type="entry name" value="UBX_dom"/>
</dbReference>
<dbReference type="GO" id="GO:0036503">
    <property type="term" value="P:ERAD pathway"/>
    <property type="evidence" value="ECO:0007669"/>
    <property type="project" value="TreeGrafter"/>
</dbReference>
<feature type="region of interest" description="Disordered" evidence="4">
    <location>
        <begin position="311"/>
        <end position="341"/>
    </location>
</feature>
<dbReference type="SUPFAM" id="SSF52833">
    <property type="entry name" value="Thioredoxin-like"/>
    <property type="match status" value="1"/>
</dbReference>
<sequence>MDYPNENGGLGLTSDQTEKVLQFQDLTGIEDITICRDVLQRHQWNLEVAVQEQLNIREGRPSVYATESRPPAVVNDLLGQLIYFAPPTDGSGSGFKRYFRAIVGFMWNVCYSTLITVLQLTRRLLGLEYRPRTDPLQEVMQFIQTYEEKYGCEHPVFYQGTFAQVLNDAKRELRFLAVYLHDPDAVDADPFCRRTLSNPEVVRYINSNFLFWACSATSEEGKRSMTAVRCGYFPFMALLVLKENRMTIVGRLEGHSEPDLLLQRMRTIVNEFEVNLVQARADRFEQSINRTLRQHQDAAFLESLKADQLKEQRKEERKRAEEEAKRQIEQARGSGNFKLQSLEEEERKHALQKEKIDSVDKVPSEPDLSHPDAVHVVFKLPSGMRLERRFLKSHSLEHVFYFVFCHPHSPDSFEITTNFPKRVLNCRPAQQLGKVQTLEEAGLKNREVLFINDLDA</sequence>
<evidence type="ECO:0000256" key="1">
    <source>
        <dbReference type="ARBA" id="ARBA00004496"/>
    </source>
</evidence>
<dbReference type="InterPro" id="IPR050730">
    <property type="entry name" value="UBX_domain-protein"/>
</dbReference>
<dbReference type="SUPFAM" id="SSF54236">
    <property type="entry name" value="Ubiquitin-like"/>
    <property type="match status" value="1"/>
</dbReference>
<dbReference type="PROSITE" id="PS50033">
    <property type="entry name" value="UBX"/>
    <property type="match status" value="1"/>
</dbReference>
<dbReference type="STRING" id="77166.U4U2Z3"/>
<evidence type="ECO:0000313" key="7">
    <source>
        <dbReference type="Proteomes" id="UP000030742"/>
    </source>
</evidence>
<evidence type="ECO:0000259" key="5">
    <source>
        <dbReference type="PROSITE" id="PS50033"/>
    </source>
</evidence>
<evidence type="ECO:0000313" key="6">
    <source>
        <dbReference type="EMBL" id="ERL87412.1"/>
    </source>
</evidence>
<gene>
    <name evidence="6" type="ORF">D910_04807</name>
</gene>
<dbReference type="Pfam" id="PF22566">
    <property type="entry name" value="UBA_8"/>
    <property type="match status" value="1"/>
</dbReference>
<dbReference type="AlphaFoldDB" id="U4U2Z3"/>
<dbReference type="GO" id="GO:0005783">
    <property type="term" value="C:endoplasmic reticulum"/>
    <property type="evidence" value="ECO:0007669"/>
    <property type="project" value="TreeGrafter"/>
</dbReference>
<dbReference type="Gene3D" id="1.10.8.10">
    <property type="entry name" value="DNA helicase RuvA subunit, C-terminal domain"/>
    <property type="match status" value="1"/>
</dbReference>
<dbReference type="InterPro" id="IPR049483">
    <property type="entry name" value="FAF1_2-like_UAS"/>
</dbReference>
<dbReference type="CDD" id="cd16120">
    <property type="entry name" value="UBX_UBXN3B"/>
    <property type="match status" value="1"/>
</dbReference>
<name>U4U2Z3_DENPD</name>
<evidence type="ECO:0000256" key="3">
    <source>
        <dbReference type="ARBA" id="ARBA00023054"/>
    </source>
</evidence>
<dbReference type="CDD" id="cd14414">
    <property type="entry name" value="UBA_FAF2"/>
    <property type="match status" value="1"/>
</dbReference>
<dbReference type="SMART" id="SM00594">
    <property type="entry name" value="UAS"/>
    <property type="match status" value="1"/>
</dbReference>
<dbReference type="OrthoDB" id="1026733at2759"/>
<dbReference type="InterPro" id="IPR036249">
    <property type="entry name" value="Thioredoxin-like_sf"/>
</dbReference>
<feature type="compositionally biased region" description="Basic and acidic residues" evidence="4">
    <location>
        <begin position="311"/>
        <end position="329"/>
    </location>
</feature>
<dbReference type="GO" id="GO:0043130">
    <property type="term" value="F:ubiquitin binding"/>
    <property type="evidence" value="ECO:0007669"/>
    <property type="project" value="TreeGrafter"/>
</dbReference>
<proteinExistence type="predicted"/>
<evidence type="ECO:0000256" key="4">
    <source>
        <dbReference type="SAM" id="MobiDB-lite"/>
    </source>
</evidence>
<dbReference type="Pfam" id="PF21021">
    <property type="entry name" value="FAF1"/>
    <property type="match status" value="1"/>
</dbReference>
<dbReference type="Gene3D" id="3.40.30.10">
    <property type="entry name" value="Glutaredoxin"/>
    <property type="match status" value="1"/>
</dbReference>